<keyword evidence="2" id="KW-0132">Cell division</keyword>
<sequence length="111" mass="12923">MNLSGETQDKFEDWKQQWENIITKKMADIEENLLEAEEAADRYRFSKAKKVLRNTDERLSSIEKEIENILNELEQLMETEKSSREDAEQAAPGIHALKKETVSKSLPIRQS</sequence>
<evidence type="ECO:0000256" key="8">
    <source>
        <dbReference type="ARBA" id="ARBA00023306"/>
    </source>
</evidence>
<protein>
    <submittedName>
        <fullName evidence="10">Septation ring formation regulator EzrA</fullName>
    </submittedName>
</protein>
<evidence type="ECO:0000313" key="11">
    <source>
        <dbReference type="Proteomes" id="UP001281447"/>
    </source>
</evidence>
<accession>A0ABU5CCA4</accession>
<dbReference type="InterPro" id="IPR036126">
    <property type="entry name" value="TBCA_sf"/>
</dbReference>
<organism evidence="10 11">
    <name type="scientific">Tigheibacillus halophilus</name>
    <dbReference type="NCBI Taxonomy" id="361280"/>
    <lineage>
        <taxon>Bacteria</taxon>
        <taxon>Bacillati</taxon>
        <taxon>Bacillota</taxon>
        <taxon>Bacilli</taxon>
        <taxon>Bacillales</taxon>
        <taxon>Bacillaceae</taxon>
        <taxon>Tigheibacillus</taxon>
    </lineage>
</organism>
<gene>
    <name evidence="10" type="ORF">RWE15_25245</name>
</gene>
<evidence type="ECO:0000256" key="7">
    <source>
        <dbReference type="ARBA" id="ARBA00023210"/>
    </source>
</evidence>
<comment type="caution">
    <text evidence="10">The sequence shown here is derived from an EMBL/GenBank/DDBJ whole genome shotgun (WGS) entry which is preliminary data.</text>
</comment>
<dbReference type="InterPro" id="IPR010379">
    <property type="entry name" value="EzrA"/>
</dbReference>
<keyword evidence="6" id="KW-0472">Membrane</keyword>
<evidence type="ECO:0000256" key="1">
    <source>
        <dbReference type="ARBA" id="ARBA00004162"/>
    </source>
</evidence>
<keyword evidence="7" id="KW-0717">Septation</keyword>
<dbReference type="Proteomes" id="UP001281447">
    <property type="component" value="Unassembled WGS sequence"/>
</dbReference>
<evidence type="ECO:0000256" key="3">
    <source>
        <dbReference type="ARBA" id="ARBA00022692"/>
    </source>
</evidence>
<keyword evidence="3" id="KW-0812">Transmembrane</keyword>
<proteinExistence type="predicted"/>
<dbReference type="Pfam" id="PF06160">
    <property type="entry name" value="EzrA"/>
    <property type="match status" value="1"/>
</dbReference>
<comment type="subcellular location">
    <subcellularLocation>
        <location evidence="1">Cell membrane</location>
        <topology evidence="1">Single-pass membrane protein</topology>
    </subcellularLocation>
</comment>
<dbReference type="EMBL" id="JAWDIP010000004">
    <property type="protein sequence ID" value="MDY0396981.1"/>
    <property type="molecule type" value="Genomic_DNA"/>
</dbReference>
<evidence type="ECO:0000256" key="9">
    <source>
        <dbReference type="SAM" id="MobiDB-lite"/>
    </source>
</evidence>
<keyword evidence="4" id="KW-1133">Transmembrane helix</keyword>
<feature type="compositionally biased region" description="Basic and acidic residues" evidence="9">
    <location>
        <begin position="78"/>
        <end position="87"/>
    </location>
</feature>
<evidence type="ECO:0000256" key="6">
    <source>
        <dbReference type="ARBA" id="ARBA00023136"/>
    </source>
</evidence>
<keyword evidence="8" id="KW-0131">Cell cycle</keyword>
<evidence type="ECO:0000256" key="2">
    <source>
        <dbReference type="ARBA" id="ARBA00022618"/>
    </source>
</evidence>
<feature type="region of interest" description="Disordered" evidence="9">
    <location>
        <begin position="78"/>
        <end position="111"/>
    </location>
</feature>
<keyword evidence="5" id="KW-0175">Coiled coil</keyword>
<name>A0ABU5CCA4_9BACI</name>
<dbReference type="SUPFAM" id="SSF46988">
    <property type="entry name" value="Tubulin chaperone cofactor A"/>
    <property type="match status" value="1"/>
</dbReference>
<evidence type="ECO:0000256" key="4">
    <source>
        <dbReference type="ARBA" id="ARBA00022989"/>
    </source>
</evidence>
<evidence type="ECO:0000256" key="5">
    <source>
        <dbReference type="ARBA" id="ARBA00023054"/>
    </source>
</evidence>
<evidence type="ECO:0000313" key="10">
    <source>
        <dbReference type="EMBL" id="MDY0396981.1"/>
    </source>
</evidence>
<keyword evidence="11" id="KW-1185">Reference proteome</keyword>
<reference evidence="10 11" key="1">
    <citation type="submission" date="2023-10" db="EMBL/GenBank/DDBJ databases">
        <title>Virgibacillus halophilus 5B73C genome.</title>
        <authorList>
            <person name="Miliotis G."/>
            <person name="Sengupta P."/>
            <person name="Hameed A."/>
            <person name="Chuvochina M."/>
            <person name="Mcdonagh F."/>
            <person name="Simpson A.C."/>
            <person name="Singh N.K."/>
            <person name="Rekha P.D."/>
            <person name="Raman K."/>
            <person name="Hugenholtz P."/>
            <person name="Venkateswaran K."/>
        </authorList>
    </citation>
    <scope>NUCLEOTIDE SEQUENCE [LARGE SCALE GENOMIC DNA]</scope>
    <source>
        <strain evidence="10 11">5B73C</strain>
    </source>
</reference>